<proteinExistence type="predicted"/>
<sequence>MLHCSRNRYLGIMSKQISKSVVGGSSPAWLEQPTATKSEFASMSQNQSGSQFTPHGVYPTPSSSLLQSPAQQVSYAPRPMSAAGGSYMSSQMPQPMVQTTSPSPTMPAGYSKRKAASGSENQRGCVTNKISDQFMPYPPKEDEDADSTLSDVIDYIMLTKGEIQRLEEELSLLQSLQQLN</sequence>
<comment type="caution">
    <text evidence="2">The sequence shown here is derived from an EMBL/GenBank/DDBJ whole genome shotgun (WGS) entry which is preliminary data.</text>
</comment>
<feature type="compositionally biased region" description="Low complexity" evidence="1">
    <location>
        <begin position="59"/>
        <end position="74"/>
    </location>
</feature>
<reference evidence="2" key="1">
    <citation type="submission" date="2023-02" db="EMBL/GenBank/DDBJ databases">
        <title>Genome of toxic invasive species Heracleum sosnowskyi carries increased number of genes despite the absence of recent whole-genome duplications.</title>
        <authorList>
            <person name="Schelkunov M."/>
            <person name="Shtratnikova V."/>
            <person name="Makarenko M."/>
            <person name="Klepikova A."/>
            <person name="Omelchenko D."/>
            <person name="Novikova G."/>
            <person name="Obukhova E."/>
            <person name="Bogdanov V."/>
            <person name="Penin A."/>
            <person name="Logacheva M."/>
        </authorList>
    </citation>
    <scope>NUCLEOTIDE SEQUENCE</scope>
    <source>
        <strain evidence="2">Hsosn_3</strain>
        <tissue evidence="2">Leaf</tissue>
    </source>
</reference>
<reference evidence="2" key="2">
    <citation type="submission" date="2023-05" db="EMBL/GenBank/DDBJ databases">
        <authorList>
            <person name="Schelkunov M.I."/>
        </authorList>
    </citation>
    <scope>NUCLEOTIDE SEQUENCE</scope>
    <source>
        <strain evidence="2">Hsosn_3</strain>
        <tissue evidence="2">Leaf</tissue>
    </source>
</reference>
<dbReference type="Proteomes" id="UP001237642">
    <property type="component" value="Unassembled WGS sequence"/>
</dbReference>
<name>A0AAD8J5D4_9APIA</name>
<dbReference type="AlphaFoldDB" id="A0AAD8J5D4"/>
<evidence type="ECO:0000313" key="3">
    <source>
        <dbReference type="Proteomes" id="UP001237642"/>
    </source>
</evidence>
<evidence type="ECO:0000313" key="2">
    <source>
        <dbReference type="EMBL" id="KAK1396252.1"/>
    </source>
</evidence>
<evidence type="ECO:0000256" key="1">
    <source>
        <dbReference type="SAM" id="MobiDB-lite"/>
    </source>
</evidence>
<protein>
    <submittedName>
        <fullName evidence="2">Uncharacterized protein</fullName>
    </submittedName>
</protein>
<feature type="compositionally biased region" description="Polar residues" evidence="1">
    <location>
        <begin position="87"/>
        <end position="103"/>
    </location>
</feature>
<accession>A0AAD8J5D4</accession>
<dbReference type="EMBL" id="JAUIZM010000002">
    <property type="protein sequence ID" value="KAK1396252.1"/>
    <property type="molecule type" value="Genomic_DNA"/>
</dbReference>
<organism evidence="2 3">
    <name type="scientific">Heracleum sosnowskyi</name>
    <dbReference type="NCBI Taxonomy" id="360622"/>
    <lineage>
        <taxon>Eukaryota</taxon>
        <taxon>Viridiplantae</taxon>
        <taxon>Streptophyta</taxon>
        <taxon>Embryophyta</taxon>
        <taxon>Tracheophyta</taxon>
        <taxon>Spermatophyta</taxon>
        <taxon>Magnoliopsida</taxon>
        <taxon>eudicotyledons</taxon>
        <taxon>Gunneridae</taxon>
        <taxon>Pentapetalae</taxon>
        <taxon>asterids</taxon>
        <taxon>campanulids</taxon>
        <taxon>Apiales</taxon>
        <taxon>Apiaceae</taxon>
        <taxon>Apioideae</taxon>
        <taxon>apioid superclade</taxon>
        <taxon>Tordylieae</taxon>
        <taxon>Tordyliinae</taxon>
        <taxon>Heracleum</taxon>
    </lineage>
</organism>
<feature type="compositionally biased region" description="Polar residues" evidence="1">
    <location>
        <begin position="36"/>
        <end position="53"/>
    </location>
</feature>
<feature type="region of interest" description="Disordered" evidence="1">
    <location>
        <begin position="36"/>
        <end position="123"/>
    </location>
</feature>
<keyword evidence="3" id="KW-1185">Reference proteome</keyword>
<gene>
    <name evidence="2" type="ORF">POM88_006115</name>
</gene>